<reference evidence="2" key="1">
    <citation type="submission" date="2019-12" db="EMBL/GenBank/DDBJ databases">
        <title>Genome sequencing and annotation of Brassica cretica.</title>
        <authorList>
            <person name="Studholme D.J."/>
            <person name="Sarris P.F."/>
        </authorList>
    </citation>
    <scope>NUCLEOTIDE SEQUENCE</scope>
    <source>
        <strain evidence="2">PFS-001/15</strain>
        <tissue evidence="2">Leaf</tissue>
    </source>
</reference>
<evidence type="ECO:0000313" key="2">
    <source>
        <dbReference type="EMBL" id="KAF2606655.1"/>
    </source>
</evidence>
<feature type="region of interest" description="Disordered" evidence="1">
    <location>
        <begin position="26"/>
        <end position="52"/>
    </location>
</feature>
<dbReference type="EMBL" id="QGKW02000276">
    <property type="protein sequence ID" value="KAF2606655.1"/>
    <property type="molecule type" value="Genomic_DNA"/>
</dbReference>
<evidence type="ECO:0000256" key="1">
    <source>
        <dbReference type="SAM" id="MobiDB-lite"/>
    </source>
</evidence>
<feature type="compositionally biased region" description="Basic and acidic residues" evidence="1">
    <location>
        <begin position="42"/>
        <end position="52"/>
    </location>
</feature>
<organism evidence="2 3">
    <name type="scientific">Brassica cretica</name>
    <name type="common">Mustard</name>
    <dbReference type="NCBI Taxonomy" id="69181"/>
    <lineage>
        <taxon>Eukaryota</taxon>
        <taxon>Viridiplantae</taxon>
        <taxon>Streptophyta</taxon>
        <taxon>Embryophyta</taxon>
        <taxon>Tracheophyta</taxon>
        <taxon>Spermatophyta</taxon>
        <taxon>Magnoliopsida</taxon>
        <taxon>eudicotyledons</taxon>
        <taxon>Gunneridae</taxon>
        <taxon>Pentapetalae</taxon>
        <taxon>rosids</taxon>
        <taxon>malvids</taxon>
        <taxon>Brassicales</taxon>
        <taxon>Brassicaceae</taxon>
        <taxon>Brassiceae</taxon>
        <taxon>Brassica</taxon>
    </lineage>
</organism>
<dbReference type="Proteomes" id="UP000712281">
    <property type="component" value="Unassembled WGS sequence"/>
</dbReference>
<name>A0A3N6QUC4_BRACR</name>
<proteinExistence type="predicted"/>
<comment type="caution">
    <text evidence="2">The sequence shown here is derived from an EMBL/GenBank/DDBJ whole genome shotgun (WGS) entry which is preliminary data.</text>
</comment>
<gene>
    <name evidence="2" type="ORF">F2Q68_00043997</name>
</gene>
<dbReference type="AlphaFoldDB" id="A0A3N6QUC4"/>
<evidence type="ECO:0000313" key="3">
    <source>
        <dbReference type="Proteomes" id="UP000712281"/>
    </source>
</evidence>
<accession>A0A3N6QUC4</accession>
<protein>
    <submittedName>
        <fullName evidence="2">Uncharacterized protein</fullName>
    </submittedName>
</protein>
<sequence>MLLSSKRAETPEDLCRRRCRRLKKVDGGGLGVNSGDLDVDNGDSKVEEAEEA</sequence>